<dbReference type="GO" id="GO:0016301">
    <property type="term" value="F:kinase activity"/>
    <property type="evidence" value="ECO:0007669"/>
    <property type="project" value="UniProtKB-KW"/>
</dbReference>
<evidence type="ECO:0000313" key="18">
    <source>
        <dbReference type="Proteomes" id="UP001193680"/>
    </source>
</evidence>
<evidence type="ECO:0000256" key="8">
    <source>
        <dbReference type="ARBA" id="ARBA00022679"/>
    </source>
</evidence>
<keyword evidence="13 16" id="KW-0173">Coenzyme A biosynthesis</keyword>
<evidence type="ECO:0000256" key="16">
    <source>
        <dbReference type="HAMAP-Rule" id="MF_01274"/>
    </source>
</evidence>
<dbReference type="PANTHER" id="PTHR34265">
    <property type="entry name" value="TYPE III PANTOTHENATE KINASE"/>
    <property type="match status" value="1"/>
</dbReference>
<reference evidence="17 18" key="1">
    <citation type="submission" date="2020-11" db="EMBL/GenBank/DDBJ databases">
        <title>Sulfur oxidizing isolate from Hospital Hole Sinkhole.</title>
        <authorList>
            <person name="Scott K.M."/>
        </authorList>
    </citation>
    <scope>NUCLEOTIDE SEQUENCE [LARGE SCALE GENOMIC DNA]</scope>
    <source>
        <strain evidence="17 18">HH1</strain>
    </source>
</reference>
<dbReference type="Pfam" id="PF03309">
    <property type="entry name" value="Pan_kinase"/>
    <property type="match status" value="1"/>
</dbReference>
<dbReference type="EC" id="2.7.1.33" evidence="6 16"/>
<keyword evidence="9 16" id="KW-0547">Nucleotide-binding</keyword>
<feature type="binding site" evidence="16">
    <location>
        <position position="126"/>
    </location>
    <ligand>
        <name>ATP</name>
        <dbReference type="ChEBI" id="CHEBI:30616"/>
    </ligand>
</feature>
<feature type="active site" description="Proton acceptor" evidence="16">
    <location>
        <position position="103"/>
    </location>
</feature>
<keyword evidence="12 16" id="KW-0630">Potassium</keyword>
<evidence type="ECO:0000256" key="13">
    <source>
        <dbReference type="ARBA" id="ARBA00022993"/>
    </source>
</evidence>
<evidence type="ECO:0000256" key="3">
    <source>
        <dbReference type="ARBA" id="ARBA00004496"/>
    </source>
</evidence>
<dbReference type="PANTHER" id="PTHR34265:SF1">
    <property type="entry name" value="TYPE III PANTOTHENATE KINASE"/>
    <property type="match status" value="1"/>
</dbReference>
<comment type="subunit">
    <text evidence="5 16">Homodimer.</text>
</comment>
<keyword evidence="18" id="KW-1185">Reference proteome</keyword>
<feature type="binding site" evidence="16">
    <location>
        <position position="184"/>
    </location>
    <ligand>
        <name>substrate</name>
    </ligand>
</feature>
<comment type="cofactor">
    <cofactor evidence="16">
        <name>NH4(+)</name>
        <dbReference type="ChEBI" id="CHEBI:28938"/>
    </cofactor>
    <cofactor evidence="16">
        <name>K(+)</name>
        <dbReference type="ChEBI" id="CHEBI:29103"/>
    </cofactor>
    <text evidence="16">A monovalent cation. Ammonium or potassium.</text>
</comment>
<keyword evidence="10 16" id="KW-0418">Kinase</keyword>
<dbReference type="RefSeq" id="WP_185977728.1">
    <property type="nucleotide sequence ID" value="NZ_JACBGI020000005.1"/>
</dbReference>
<evidence type="ECO:0000256" key="12">
    <source>
        <dbReference type="ARBA" id="ARBA00022958"/>
    </source>
</evidence>
<evidence type="ECO:0000256" key="6">
    <source>
        <dbReference type="ARBA" id="ARBA00012102"/>
    </source>
</evidence>
<comment type="subcellular location">
    <subcellularLocation>
        <location evidence="3 16">Cytoplasm</location>
    </subcellularLocation>
</comment>
<proteinExistence type="inferred from homology"/>
<dbReference type="HAMAP" id="MF_01274">
    <property type="entry name" value="Pantothen_kinase_3"/>
    <property type="match status" value="1"/>
</dbReference>
<dbReference type="InterPro" id="IPR004619">
    <property type="entry name" value="Type_III_PanK"/>
</dbReference>
<protein>
    <recommendedName>
        <fullName evidence="15 16">Type III pantothenate kinase</fullName>
        <ecNumber evidence="6 16">2.7.1.33</ecNumber>
    </recommendedName>
    <alternativeName>
        <fullName evidence="16">PanK-III</fullName>
    </alternativeName>
    <alternativeName>
        <fullName evidence="16">Pantothenic acid kinase</fullName>
    </alternativeName>
</protein>
<accession>A0ABS0BXK1</accession>
<dbReference type="SUPFAM" id="SSF53067">
    <property type="entry name" value="Actin-like ATPase domain"/>
    <property type="match status" value="2"/>
</dbReference>
<sequence>MNKLFLDLGNSRIKWASVYDDEYEYGGAESIENFFGDGNERILEEIGEPDEVYFTSVAGEEVIDNLKTFVQKNWRLIPIQMSAQKDCCGLVSGYTKPSALGDDRWMAMQGALGYYSDPCIVIDAGTALTIDAILDGRHLGGFIVPGLKSLRSALATDTADLQMIDSFEYSEEGDENETLLAKDTNSAILGGTLYMTASFINQVIHDLNEQVGTSFKVVLTGGDSSRLKSLIDCDVNWVPDLVLQGMVNIEECIKN</sequence>
<evidence type="ECO:0000256" key="1">
    <source>
        <dbReference type="ARBA" id="ARBA00001206"/>
    </source>
</evidence>
<dbReference type="Proteomes" id="UP001193680">
    <property type="component" value="Unassembled WGS sequence"/>
</dbReference>
<keyword evidence="11 16" id="KW-0067">ATP-binding</keyword>
<comment type="caution">
    <text evidence="17">The sequence shown here is derived from an EMBL/GenBank/DDBJ whole genome shotgun (WGS) entry which is preliminary data.</text>
</comment>
<comment type="function">
    <text evidence="16">Catalyzes the phosphorylation of pantothenate (Pan), the first step in CoA biosynthesis.</text>
</comment>
<comment type="similarity">
    <text evidence="14 16">Belongs to the type III pantothenate kinase family.</text>
</comment>
<keyword evidence="7 16" id="KW-0963">Cytoplasm</keyword>
<dbReference type="InterPro" id="IPR043129">
    <property type="entry name" value="ATPase_NBD"/>
</dbReference>
<feature type="binding site" evidence="16">
    <location>
        <begin position="7"/>
        <end position="14"/>
    </location>
    <ligand>
        <name>ATP</name>
        <dbReference type="ChEBI" id="CHEBI:30616"/>
    </ligand>
</feature>
<comment type="pathway">
    <text evidence="4 16">Cofactor biosynthesis; coenzyme A biosynthesis; CoA from (R)-pantothenate: step 1/5.</text>
</comment>
<keyword evidence="8 16" id="KW-0808">Transferase</keyword>
<evidence type="ECO:0000256" key="4">
    <source>
        <dbReference type="ARBA" id="ARBA00005225"/>
    </source>
</evidence>
<evidence type="ECO:0000256" key="10">
    <source>
        <dbReference type="ARBA" id="ARBA00022777"/>
    </source>
</evidence>
<comment type="catalytic activity">
    <reaction evidence="1 16">
        <text>(R)-pantothenate + ATP = (R)-4'-phosphopantothenate + ADP + H(+)</text>
        <dbReference type="Rhea" id="RHEA:16373"/>
        <dbReference type="ChEBI" id="CHEBI:10986"/>
        <dbReference type="ChEBI" id="CHEBI:15378"/>
        <dbReference type="ChEBI" id="CHEBI:29032"/>
        <dbReference type="ChEBI" id="CHEBI:30616"/>
        <dbReference type="ChEBI" id="CHEBI:456216"/>
        <dbReference type="EC" id="2.7.1.33"/>
    </reaction>
</comment>
<name>A0ABS0BXK1_9GAMM</name>
<evidence type="ECO:0000256" key="9">
    <source>
        <dbReference type="ARBA" id="ARBA00022741"/>
    </source>
</evidence>
<keyword evidence="16" id="KW-0479">Metal-binding</keyword>
<evidence type="ECO:0000256" key="14">
    <source>
        <dbReference type="ARBA" id="ARBA00038036"/>
    </source>
</evidence>
<dbReference type="NCBIfam" id="TIGR00671">
    <property type="entry name" value="baf"/>
    <property type="match status" value="1"/>
</dbReference>
<evidence type="ECO:0000313" key="17">
    <source>
        <dbReference type="EMBL" id="MBF6057576.1"/>
    </source>
</evidence>
<dbReference type="Gene3D" id="3.30.420.40">
    <property type="match status" value="2"/>
</dbReference>
<dbReference type="CDD" id="cd24015">
    <property type="entry name" value="ASKHA_NBD_PanK-III"/>
    <property type="match status" value="1"/>
</dbReference>
<feature type="binding site" evidence="16">
    <location>
        <begin position="101"/>
        <end position="104"/>
    </location>
    <ligand>
        <name>substrate</name>
    </ligand>
</feature>
<comment type="cofactor">
    <cofactor evidence="2">
        <name>K(+)</name>
        <dbReference type="ChEBI" id="CHEBI:29103"/>
    </cofactor>
</comment>
<evidence type="ECO:0000256" key="5">
    <source>
        <dbReference type="ARBA" id="ARBA00011738"/>
    </source>
</evidence>
<organism evidence="17 18">
    <name type="scientific">Thiomicrorhabdus heinhorstiae</name>
    <dbReference type="NCBI Taxonomy" id="2748010"/>
    <lineage>
        <taxon>Bacteria</taxon>
        <taxon>Pseudomonadati</taxon>
        <taxon>Pseudomonadota</taxon>
        <taxon>Gammaproteobacteria</taxon>
        <taxon>Thiotrichales</taxon>
        <taxon>Piscirickettsiaceae</taxon>
        <taxon>Thiomicrorhabdus</taxon>
    </lineage>
</organism>
<evidence type="ECO:0000256" key="15">
    <source>
        <dbReference type="ARBA" id="ARBA00040883"/>
    </source>
</evidence>
<dbReference type="EMBL" id="JACBGI020000005">
    <property type="protein sequence ID" value="MBF6057576.1"/>
    <property type="molecule type" value="Genomic_DNA"/>
</dbReference>
<evidence type="ECO:0000256" key="2">
    <source>
        <dbReference type="ARBA" id="ARBA00001958"/>
    </source>
</evidence>
<feature type="binding site" evidence="16">
    <location>
        <position position="123"/>
    </location>
    <ligand>
        <name>K(+)</name>
        <dbReference type="ChEBI" id="CHEBI:29103"/>
    </ligand>
</feature>
<feature type="binding site" evidence="16">
    <location>
        <position position="94"/>
    </location>
    <ligand>
        <name>substrate</name>
    </ligand>
</feature>
<evidence type="ECO:0000256" key="11">
    <source>
        <dbReference type="ARBA" id="ARBA00022840"/>
    </source>
</evidence>
<gene>
    <name evidence="16" type="primary">coaX</name>
    <name evidence="17" type="ORF">H8792_004405</name>
</gene>
<evidence type="ECO:0000256" key="7">
    <source>
        <dbReference type="ARBA" id="ARBA00022490"/>
    </source>
</evidence>